<dbReference type="InterPro" id="IPR034274">
    <property type="entry name" value="ENP1_M14_CPD"/>
</dbReference>
<comment type="similarity">
    <text evidence="2 7">Belongs to the peptidase M14 family.</text>
</comment>
<dbReference type="GO" id="GO:0008270">
    <property type="term" value="F:zinc ion binding"/>
    <property type="evidence" value="ECO:0007669"/>
    <property type="project" value="InterPro"/>
</dbReference>
<evidence type="ECO:0000313" key="9">
    <source>
        <dbReference type="EMBL" id="TWH89721.1"/>
    </source>
</evidence>
<dbReference type="CDD" id="cd06229">
    <property type="entry name" value="M14_Endopeptidase_I"/>
    <property type="match status" value="1"/>
</dbReference>
<evidence type="ECO:0000259" key="8">
    <source>
        <dbReference type="PROSITE" id="PS52035"/>
    </source>
</evidence>
<dbReference type="PANTHER" id="PTHR11705:SF143">
    <property type="entry name" value="SLL0236 PROTEIN"/>
    <property type="match status" value="1"/>
</dbReference>
<comment type="cofactor">
    <cofactor evidence="1">
        <name>Zn(2+)</name>
        <dbReference type="ChEBI" id="CHEBI:29105"/>
    </cofactor>
</comment>
<dbReference type="AlphaFoldDB" id="A0A562K2Q9"/>
<name>A0A562K2Q9_9BACI</name>
<gene>
    <name evidence="9" type="ORF">IQ19_00968</name>
</gene>
<dbReference type="Gene3D" id="3.40.630.10">
    <property type="entry name" value="Zn peptidases"/>
    <property type="match status" value="1"/>
</dbReference>
<evidence type="ECO:0000256" key="5">
    <source>
        <dbReference type="ARBA" id="ARBA00022833"/>
    </source>
</evidence>
<dbReference type="Pfam" id="PF00246">
    <property type="entry name" value="Peptidase_M14"/>
    <property type="match status" value="1"/>
</dbReference>
<dbReference type="GO" id="GO:0005615">
    <property type="term" value="C:extracellular space"/>
    <property type="evidence" value="ECO:0007669"/>
    <property type="project" value="TreeGrafter"/>
</dbReference>
<dbReference type="RefSeq" id="WP_144540416.1">
    <property type="nucleotide sequence ID" value="NZ_CBCSDC010000010.1"/>
</dbReference>
<dbReference type="GO" id="GO:0006508">
    <property type="term" value="P:proteolysis"/>
    <property type="evidence" value="ECO:0007669"/>
    <property type="project" value="UniProtKB-KW"/>
</dbReference>
<evidence type="ECO:0000256" key="2">
    <source>
        <dbReference type="ARBA" id="ARBA00005988"/>
    </source>
</evidence>
<dbReference type="SUPFAM" id="SSF53187">
    <property type="entry name" value="Zn-dependent exopeptidases"/>
    <property type="match status" value="1"/>
</dbReference>
<accession>A0A562K2Q9</accession>
<reference evidence="9 10" key="1">
    <citation type="journal article" date="2015" name="Stand. Genomic Sci.">
        <title>Genomic Encyclopedia of Bacterial and Archaeal Type Strains, Phase III: the genomes of soil and plant-associated and newly described type strains.</title>
        <authorList>
            <person name="Whitman W.B."/>
            <person name="Woyke T."/>
            <person name="Klenk H.P."/>
            <person name="Zhou Y."/>
            <person name="Lilburn T.G."/>
            <person name="Beck B.J."/>
            <person name="De Vos P."/>
            <person name="Vandamme P."/>
            <person name="Eisen J.A."/>
            <person name="Garrity G."/>
            <person name="Hugenholtz P."/>
            <person name="Kyrpides N.C."/>
        </authorList>
    </citation>
    <scope>NUCLEOTIDE SEQUENCE [LARGE SCALE GENOMIC DNA]</scope>
    <source>
        <strain evidence="9 10">CGMCC 1.10115</strain>
    </source>
</reference>
<dbReference type="InterPro" id="IPR000834">
    <property type="entry name" value="Peptidase_M14"/>
</dbReference>
<evidence type="ECO:0000256" key="4">
    <source>
        <dbReference type="ARBA" id="ARBA00022801"/>
    </source>
</evidence>
<protein>
    <submittedName>
        <fullName evidence="9">G-D-glutamyl-meso-diaminopimelate peptidase</fullName>
    </submittedName>
</protein>
<evidence type="ECO:0000313" key="10">
    <source>
        <dbReference type="Proteomes" id="UP000318667"/>
    </source>
</evidence>
<evidence type="ECO:0000256" key="3">
    <source>
        <dbReference type="ARBA" id="ARBA00022670"/>
    </source>
</evidence>
<keyword evidence="4" id="KW-0378">Hydrolase</keyword>
<dbReference type="Proteomes" id="UP000318667">
    <property type="component" value="Unassembled WGS sequence"/>
</dbReference>
<dbReference type="EMBL" id="VLKI01000002">
    <property type="protein sequence ID" value="TWH89721.1"/>
    <property type="molecule type" value="Genomic_DNA"/>
</dbReference>
<dbReference type="OrthoDB" id="9802862at2"/>
<comment type="caution">
    <text evidence="9">The sequence shown here is derived from an EMBL/GenBank/DDBJ whole genome shotgun (WGS) entry which is preliminary data.</text>
</comment>
<proteinExistence type="inferred from homology"/>
<dbReference type="PRINTS" id="PR00765">
    <property type="entry name" value="CRBOXYPTASEA"/>
</dbReference>
<dbReference type="PROSITE" id="PS52035">
    <property type="entry name" value="PEPTIDASE_M14"/>
    <property type="match status" value="1"/>
</dbReference>
<sequence length="543" mass="61580">MKGKLSFIVFMSLFMLLFFAPIGLASETAPEYIKVTAQTELILVDGEGNEIGRQPAAAGTVYQVTEPAETGYYVSANNQKALILKEYVQPATSWDYYNDIKVFKANTDAAVLRKENGKLVKRARLLSGQVFKRVGEEGNYHIIQFSSFTGYVLKSETDPVLSGTLPNGVVKGSTFTNRLISLNVTNFYYSHNGRLQPMARMEKKIEVQALEAYRDYYIVNIAGRRAYVKKSDVNRYTGNFVDPRKTYTYEQMIRDLKDIRLWYADLTEIQIIGKSVDGRNLYALKLGKGKREVFVNASHHAREHMTTNLVMEMIDAYAYSYLRNKTLDGFNVRQILNETSIWFVPMVNPDGVTLVQRGHKTAKNPDYVLKLNGYKTDFSAWKANIRGVDLNRQYPADWPNICCDPGKPGPQNYKGLRPLSEPEAKAVADFTLAHDFKTAVAYHSSGEILYWHFHQGYSALQRDKALAKKISAKTGYSLVPPMRNPSGGGFTDWFIQNERRPGFTPEISPYVGNRPVPVSYFDSIWKKNYSIGILMAKEAQYIN</sequence>
<organism evidence="9 10">
    <name type="scientific">Cytobacillus oceanisediminis</name>
    <dbReference type="NCBI Taxonomy" id="665099"/>
    <lineage>
        <taxon>Bacteria</taxon>
        <taxon>Bacillati</taxon>
        <taxon>Bacillota</taxon>
        <taxon>Bacilli</taxon>
        <taxon>Bacillales</taxon>
        <taxon>Bacillaceae</taxon>
        <taxon>Cytobacillus</taxon>
    </lineage>
</organism>
<evidence type="ECO:0000256" key="7">
    <source>
        <dbReference type="PROSITE-ProRule" id="PRU01379"/>
    </source>
</evidence>
<keyword evidence="10" id="KW-1185">Reference proteome</keyword>
<evidence type="ECO:0000256" key="1">
    <source>
        <dbReference type="ARBA" id="ARBA00001947"/>
    </source>
</evidence>
<dbReference type="SMART" id="SM00631">
    <property type="entry name" value="Zn_pept"/>
    <property type="match status" value="1"/>
</dbReference>
<keyword evidence="3" id="KW-0645">Protease</keyword>
<keyword evidence="5" id="KW-0862">Zinc</keyword>
<keyword evidence="6" id="KW-0482">Metalloprotease</keyword>
<evidence type="ECO:0000256" key="6">
    <source>
        <dbReference type="ARBA" id="ARBA00023049"/>
    </source>
</evidence>
<dbReference type="GeneID" id="65402230"/>
<dbReference type="PANTHER" id="PTHR11705">
    <property type="entry name" value="PROTEASE FAMILY M14 CARBOXYPEPTIDASE A,B"/>
    <property type="match status" value="1"/>
</dbReference>
<feature type="domain" description="Peptidase M14" evidence="8">
    <location>
        <begin position="245"/>
        <end position="539"/>
    </location>
</feature>
<feature type="active site" description="Proton donor/acceptor" evidence="7">
    <location>
        <position position="506"/>
    </location>
</feature>
<dbReference type="GO" id="GO:0004181">
    <property type="term" value="F:metallocarboxypeptidase activity"/>
    <property type="evidence" value="ECO:0007669"/>
    <property type="project" value="InterPro"/>
</dbReference>